<feature type="compositionally biased region" description="Polar residues" evidence="1">
    <location>
        <begin position="389"/>
        <end position="398"/>
    </location>
</feature>
<dbReference type="InParanoid" id="A0A1E7ENI2"/>
<accession>A0A1E7ENI2</accession>
<feature type="region of interest" description="Disordered" evidence="1">
    <location>
        <begin position="471"/>
        <end position="532"/>
    </location>
</feature>
<keyword evidence="3" id="KW-1185">Reference proteome</keyword>
<feature type="compositionally biased region" description="Polar residues" evidence="1">
    <location>
        <begin position="474"/>
        <end position="489"/>
    </location>
</feature>
<feature type="compositionally biased region" description="Basic and acidic residues" evidence="1">
    <location>
        <begin position="82"/>
        <end position="98"/>
    </location>
</feature>
<name>A0A1E7ENI2_9STRA</name>
<organism evidence="2 3">
    <name type="scientific">Fragilariopsis cylindrus CCMP1102</name>
    <dbReference type="NCBI Taxonomy" id="635003"/>
    <lineage>
        <taxon>Eukaryota</taxon>
        <taxon>Sar</taxon>
        <taxon>Stramenopiles</taxon>
        <taxon>Ochrophyta</taxon>
        <taxon>Bacillariophyta</taxon>
        <taxon>Bacillariophyceae</taxon>
        <taxon>Bacillariophycidae</taxon>
        <taxon>Bacillariales</taxon>
        <taxon>Bacillariaceae</taxon>
        <taxon>Fragilariopsis</taxon>
    </lineage>
</organism>
<feature type="region of interest" description="Disordered" evidence="1">
    <location>
        <begin position="184"/>
        <end position="211"/>
    </location>
</feature>
<feature type="compositionally biased region" description="Basic and acidic residues" evidence="1">
    <location>
        <begin position="513"/>
        <end position="532"/>
    </location>
</feature>
<sequence length="532" mass="59292">MSPPSDGKPKRKKRVVTEEAKKRDKERRKFLSNEKKQKDKEEAEALIEERGAQKYRQQLELTDRVAEATASSKKIVAAENEASSKRVAAENEASGKRVAEHAKMSLQIVADDAEASRQIAADDAKAGRERLAKTCTEADQILVESIQPLFNTAVPQQGDTQKVEGGPLSMPVPKSAKLKDLDSMLDETPSTPSSSTSTPSLASDTGMDVERVRDLNSTVDETYLSFDSEMGTDVERGPERCTLPVLTVELCPSQCEIGTFRRAIDYHNKFVQECRDKGYTEAGILHMLLEFGECSSQMISEFHKHPTGSKPSTEEFGMIAYIVNVVSKQVKHTNRLSSPVQDNVLEYFSGFVGMLQLSTEVASDIIESIQKCAKTSPTTRGKDFRNRNKTQSKNPQTPNKKRKGNYGGGNTQSKNSQTPNKKRKGNYGGGNHQADKIRGLEIENSLLRQKYDQEHHLSEYLQARNDYLERHRPASQSHGSSDPGSQSYGRESITPRALHYGNSPHHSQSNGRGDSRNNDHSDDRHTHDRRDD</sequence>
<feature type="compositionally biased region" description="Basic and acidic residues" evidence="1">
    <location>
        <begin position="15"/>
        <end position="44"/>
    </location>
</feature>
<proteinExistence type="predicted"/>
<reference evidence="2 3" key="1">
    <citation type="submission" date="2016-09" db="EMBL/GenBank/DDBJ databases">
        <title>Extensive genetic diversity and differential bi-allelic expression allows diatom success in the polar Southern Ocean.</title>
        <authorList>
            <consortium name="DOE Joint Genome Institute"/>
            <person name="Mock T."/>
            <person name="Otillar R.P."/>
            <person name="Strauss J."/>
            <person name="Dupont C."/>
            <person name="Frickenhaus S."/>
            <person name="Maumus F."/>
            <person name="Mcmullan M."/>
            <person name="Sanges R."/>
            <person name="Schmutz J."/>
            <person name="Toseland A."/>
            <person name="Valas R."/>
            <person name="Veluchamy A."/>
            <person name="Ward B.J."/>
            <person name="Allen A."/>
            <person name="Barry K."/>
            <person name="Falciatore A."/>
            <person name="Ferrante M."/>
            <person name="Fortunato A.E."/>
            <person name="Gloeckner G."/>
            <person name="Gruber A."/>
            <person name="Hipkin R."/>
            <person name="Janech M."/>
            <person name="Kroth P."/>
            <person name="Leese F."/>
            <person name="Lindquist E."/>
            <person name="Lyon B.R."/>
            <person name="Martin J."/>
            <person name="Mayer C."/>
            <person name="Parker M."/>
            <person name="Quesneville H."/>
            <person name="Raymond J."/>
            <person name="Uhlig C."/>
            <person name="Valentin K.U."/>
            <person name="Worden A.Z."/>
            <person name="Armbrust E.V."/>
            <person name="Bowler C."/>
            <person name="Green B."/>
            <person name="Moulton V."/>
            <person name="Van Oosterhout C."/>
            <person name="Grigoriev I."/>
        </authorList>
    </citation>
    <scope>NUCLEOTIDE SEQUENCE [LARGE SCALE GENOMIC DNA]</scope>
    <source>
        <strain evidence="2 3">CCMP1102</strain>
    </source>
</reference>
<feature type="region of interest" description="Disordered" evidence="1">
    <location>
        <begin position="77"/>
        <end position="98"/>
    </location>
</feature>
<dbReference type="AlphaFoldDB" id="A0A1E7ENI2"/>
<feature type="region of interest" description="Disordered" evidence="1">
    <location>
        <begin position="374"/>
        <end position="436"/>
    </location>
</feature>
<protein>
    <submittedName>
        <fullName evidence="2">Uncharacterized protein</fullName>
    </submittedName>
</protein>
<dbReference type="KEGG" id="fcy:FRACYDRAFT_251208"/>
<dbReference type="EMBL" id="KV784386">
    <property type="protein sequence ID" value="OEU07404.1"/>
    <property type="molecule type" value="Genomic_DNA"/>
</dbReference>
<evidence type="ECO:0000256" key="1">
    <source>
        <dbReference type="SAM" id="MobiDB-lite"/>
    </source>
</evidence>
<evidence type="ECO:0000313" key="2">
    <source>
        <dbReference type="EMBL" id="OEU07404.1"/>
    </source>
</evidence>
<evidence type="ECO:0000313" key="3">
    <source>
        <dbReference type="Proteomes" id="UP000095751"/>
    </source>
</evidence>
<feature type="region of interest" description="Disordered" evidence="1">
    <location>
        <begin position="1"/>
        <end position="44"/>
    </location>
</feature>
<dbReference type="Proteomes" id="UP000095751">
    <property type="component" value="Unassembled WGS sequence"/>
</dbReference>
<gene>
    <name evidence="2" type="ORF">FRACYDRAFT_251208</name>
</gene>
<feature type="compositionally biased region" description="Low complexity" evidence="1">
    <location>
        <begin position="188"/>
        <end position="200"/>
    </location>
</feature>